<feature type="non-terminal residue" evidence="1">
    <location>
        <position position="1"/>
    </location>
</feature>
<proteinExistence type="predicted"/>
<dbReference type="AlphaFoldDB" id="A0A0G0HDE4"/>
<dbReference type="EMBL" id="LBTJ01000063">
    <property type="protein sequence ID" value="KKQ36580.1"/>
    <property type="molecule type" value="Genomic_DNA"/>
</dbReference>
<sequence>YIEILKRIKAILVDRAIVLCGPNDLFDPDGITFPKALALLQSRGFALDDHTQYVAYGESLGCCVTETATNFYSAMGLSSPINIISELTDVGLVQKPKIIEGVRNRNSPCYCVDDLIFGE</sequence>
<reference evidence="1 2" key="1">
    <citation type="journal article" date="2015" name="Nature">
        <title>rRNA introns, odd ribosomes, and small enigmatic genomes across a large radiation of phyla.</title>
        <authorList>
            <person name="Brown C.T."/>
            <person name="Hug L.A."/>
            <person name="Thomas B.C."/>
            <person name="Sharon I."/>
            <person name="Castelle C.J."/>
            <person name="Singh A."/>
            <person name="Wilkins M.J."/>
            <person name="Williams K.H."/>
            <person name="Banfield J.F."/>
        </authorList>
    </citation>
    <scope>NUCLEOTIDE SEQUENCE [LARGE SCALE GENOMIC DNA]</scope>
</reference>
<dbReference type="Proteomes" id="UP000034471">
    <property type="component" value="Unassembled WGS sequence"/>
</dbReference>
<organism evidence="1 2">
    <name type="scientific">Candidatus Roizmanbacteria bacterium GW2011_GWA2_37_7</name>
    <dbReference type="NCBI Taxonomy" id="1618481"/>
    <lineage>
        <taxon>Bacteria</taxon>
        <taxon>Candidatus Roizmaniibacteriota</taxon>
    </lineage>
</organism>
<evidence type="ECO:0000313" key="2">
    <source>
        <dbReference type="Proteomes" id="UP000034471"/>
    </source>
</evidence>
<comment type="caution">
    <text evidence="1">The sequence shown here is derived from an EMBL/GenBank/DDBJ whole genome shotgun (WGS) entry which is preliminary data.</text>
</comment>
<name>A0A0G0HDE4_9BACT</name>
<evidence type="ECO:0000313" key="1">
    <source>
        <dbReference type="EMBL" id="KKQ36580.1"/>
    </source>
</evidence>
<gene>
    <name evidence="1" type="ORF">US54_C0063G0013</name>
</gene>
<protein>
    <submittedName>
        <fullName evidence="1">Uncharacterized protein</fullName>
    </submittedName>
</protein>
<accession>A0A0G0HDE4</accession>